<feature type="domain" description="TonB-dependent receptor plug" evidence="7">
    <location>
        <begin position="75"/>
        <end position="171"/>
    </location>
</feature>
<keyword evidence="4" id="KW-0798">TonB box</keyword>
<keyword evidence="3" id="KW-0998">Cell outer membrane</keyword>
<reference evidence="8" key="1">
    <citation type="submission" date="2022-03" db="EMBL/GenBank/DDBJ databases">
        <title>Identification of a novel bacterium isolated from mangrove sediments.</title>
        <authorList>
            <person name="Pan X."/>
        </authorList>
    </citation>
    <scope>NUCLEOTIDE SEQUENCE</scope>
    <source>
        <strain evidence="8">B1949</strain>
    </source>
</reference>
<dbReference type="Pfam" id="PF00593">
    <property type="entry name" value="TonB_dep_Rec_b-barrel"/>
    <property type="match status" value="1"/>
</dbReference>
<evidence type="ECO:0000256" key="4">
    <source>
        <dbReference type="RuleBase" id="RU003357"/>
    </source>
</evidence>
<feature type="domain" description="TonB-dependent receptor-like beta-barrel" evidence="6">
    <location>
        <begin position="637"/>
        <end position="995"/>
    </location>
</feature>
<evidence type="ECO:0000313" key="9">
    <source>
        <dbReference type="Proteomes" id="UP001162881"/>
    </source>
</evidence>
<evidence type="ECO:0000256" key="5">
    <source>
        <dbReference type="SAM" id="SignalP"/>
    </source>
</evidence>
<evidence type="ECO:0000256" key="3">
    <source>
        <dbReference type="ARBA" id="ARBA00023237"/>
    </source>
</evidence>
<comment type="subcellular location">
    <subcellularLocation>
        <location evidence="1 4">Cell outer membrane</location>
    </subcellularLocation>
</comment>
<keyword evidence="2 4" id="KW-0472">Membrane</keyword>
<evidence type="ECO:0000256" key="1">
    <source>
        <dbReference type="ARBA" id="ARBA00004442"/>
    </source>
</evidence>
<name>A0ABT0BI60_9SPHN</name>
<dbReference type="EMBL" id="JALHLF010000141">
    <property type="protein sequence ID" value="MCJ2184751.1"/>
    <property type="molecule type" value="Genomic_DNA"/>
</dbReference>
<dbReference type="Gene3D" id="2.170.130.10">
    <property type="entry name" value="TonB-dependent receptor, plug domain"/>
    <property type="match status" value="1"/>
</dbReference>
<dbReference type="InterPro" id="IPR010104">
    <property type="entry name" value="TonB_rcpt_bac"/>
</dbReference>
<dbReference type="PANTHER" id="PTHR40980">
    <property type="entry name" value="PLUG DOMAIN-CONTAINING PROTEIN"/>
    <property type="match status" value="1"/>
</dbReference>
<dbReference type="PANTHER" id="PTHR40980:SF3">
    <property type="entry name" value="TONB-DEPENDENT RECEPTOR-LIKE BETA-BARREL DOMAIN-CONTAINING PROTEIN"/>
    <property type="match status" value="1"/>
</dbReference>
<evidence type="ECO:0000313" key="8">
    <source>
        <dbReference type="EMBL" id="MCJ2184751.1"/>
    </source>
</evidence>
<gene>
    <name evidence="8" type="ORF">MTR62_18950</name>
</gene>
<dbReference type="Gene3D" id="2.40.170.20">
    <property type="entry name" value="TonB-dependent receptor, beta-barrel domain"/>
    <property type="match status" value="1"/>
</dbReference>
<dbReference type="InterPro" id="IPR037066">
    <property type="entry name" value="Plug_dom_sf"/>
</dbReference>
<dbReference type="Pfam" id="PF07715">
    <property type="entry name" value="Plug"/>
    <property type="match status" value="1"/>
</dbReference>
<sequence>MIRPDFVRPGALLTATSLIALGLSQNAAAQTDATPGAPPAASIAGDSAAQDDAASANAIIVTGIRASQQRAIETKREAPSVVDSISAEDIGKLPDVTIADSLQRIPGVQILRSAGEGSTINIRGLPQVTTLLNGETYLGAQSITTVQPNFNDIPSQLFSGADVIKSTTADQLNAGITGTVNLRTRRPFDLKSGFTFAAAAEGAYGDKAKHKFDPNFNGLIGWHGDRFGFLLSAAYSDVRLSNSKSGIQSNYGVALHNEGTADATSTGGFSPSWRARGTPVTGGVDVNGDGDANDAYFVPQGFLSSHEIDQRQRLGINGSMQWEINDALTLNGDFFFTDQDEHDRSVGIEMQDVNWQAAEFTPGQSRDTGATYVGSDGNTYHINTVQQYDYDLGSFDVNSSNLRYQSQSQNYNLELKYDNGGPFKGSVRGIYGKAHQYFDQSYLQFSLSNGEQWADGGIGHYPSGDRVFNANGYSVNTIAGLDSLPATVDFSGNRPVFTLPSQLISEMGDMDNYALKTISSEGNYRRKADLKVLRADGTYEANADVTVSFGARYSERSVNNFAFDRAAPLYAGNGASDASGCLVKWKAFDVPMSDSSCSAGDASGYYTAGLTRKASDASFNNAVKLYNSGVAGIPSFYALDPSVMDNALSFQNSFYPGNVEVMNPGSSFKVGIKQTSGYAQVDFQGDVLGIPVTGNGGFKIINTRLDITQYVTGDPQPYGLANTLAGSVETKREFTDVLPAINLSFELSSDIKLRLAFAKTMTLLDLAQWGGGLTPNYAIDTSDPGNPVFRVTGGSQSGNPDLDPWRATNLDASLEWYLGRASMVSLGLFYIDVDSFIQSGNVTRDDLPDNDGVVRGRTVTISTPVQGSGGTLKGVEAGAKLSFSDLAWMPGLLGNFGIDANFTWSPSDSGETDLAGNKIPFQDNSEFQTNAAVFYQDAKFQARVAWNYRSKRAVQSDFGGIAGLELYQAPTNYVDASISYDATPFLTLYAQGSNLTGEYEHYYITWTDENAYNNIFERRYTAGVRVKF</sequence>
<dbReference type="RefSeq" id="WP_244023888.1">
    <property type="nucleotide sequence ID" value="NZ_JALHLF010000141.1"/>
</dbReference>
<comment type="caution">
    <text evidence="8">The sequence shown here is derived from an EMBL/GenBank/DDBJ whole genome shotgun (WGS) entry which is preliminary data.</text>
</comment>
<dbReference type="SUPFAM" id="SSF56935">
    <property type="entry name" value="Porins"/>
    <property type="match status" value="1"/>
</dbReference>
<accession>A0ABT0BI60</accession>
<proteinExistence type="inferred from homology"/>
<comment type="similarity">
    <text evidence="4">Belongs to the TonB-dependent receptor family.</text>
</comment>
<keyword evidence="8" id="KW-0675">Receptor</keyword>
<feature type="chain" id="PRO_5046466784" evidence="5">
    <location>
        <begin position="30"/>
        <end position="1028"/>
    </location>
</feature>
<feature type="signal peptide" evidence="5">
    <location>
        <begin position="1"/>
        <end position="29"/>
    </location>
</feature>
<dbReference type="InterPro" id="IPR000531">
    <property type="entry name" value="Beta-barrel_TonB"/>
</dbReference>
<dbReference type="InterPro" id="IPR036942">
    <property type="entry name" value="Beta-barrel_TonB_sf"/>
</dbReference>
<evidence type="ECO:0000259" key="6">
    <source>
        <dbReference type="Pfam" id="PF00593"/>
    </source>
</evidence>
<keyword evidence="5" id="KW-0732">Signal</keyword>
<organism evidence="8 9">
    <name type="scientific">Novosphingobium organovorum</name>
    <dbReference type="NCBI Taxonomy" id="2930092"/>
    <lineage>
        <taxon>Bacteria</taxon>
        <taxon>Pseudomonadati</taxon>
        <taxon>Pseudomonadota</taxon>
        <taxon>Alphaproteobacteria</taxon>
        <taxon>Sphingomonadales</taxon>
        <taxon>Sphingomonadaceae</taxon>
        <taxon>Novosphingobium</taxon>
    </lineage>
</organism>
<dbReference type="NCBIfam" id="TIGR01782">
    <property type="entry name" value="TonB-Xanth-Caul"/>
    <property type="match status" value="1"/>
</dbReference>
<keyword evidence="9" id="KW-1185">Reference proteome</keyword>
<dbReference type="InterPro" id="IPR012910">
    <property type="entry name" value="Plug_dom"/>
</dbReference>
<evidence type="ECO:0000259" key="7">
    <source>
        <dbReference type="Pfam" id="PF07715"/>
    </source>
</evidence>
<evidence type="ECO:0000256" key="2">
    <source>
        <dbReference type="ARBA" id="ARBA00023136"/>
    </source>
</evidence>
<dbReference type="Proteomes" id="UP001162881">
    <property type="component" value="Unassembled WGS sequence"/>
</dbReference>
<protein>
    <submittedName>
        <fullName evidence="8">TonB-dependent receptor</fullName>
    </submittedName>
</protein>